<dbReference type="PANTHER" id="PTHR34220:SF7">
    <property type="entry name" value="SENSOR HISTIDINE KINASE YPDA"/>
    <property type="match status" value="1"/>
</dbReference>
<feature type="transmembrane region" description="Helical" evidence="1">
    <location>
        <begin position="17"/>
        <end position="39"/>
    </location>
</feature>
<sequence length="354" mass="40837">MEEPKIILERNIETPRILLLSAVAITFFMALPRLAVIVFLKTKEHPGSENITWWDFGLKCLYSFVVAIIFLRVNVSRRKFITRVGMLDMSGFFHRLIINLFLFLAIRFLTLKLDLHIPNVAISKNFYRFLLNITLGLEISICVLVAEIYMLVVSNQQIRLRNETLQRINAETTFEVLKNQINPHFLFNSLNTLSAMIDTNSETAKAFINNMSHIYRYVLNSVDKPVVTLAEEMEFAMAYTNMLQERHIGSLHVYVNVSSQHMVHLLPPMSLQILLENAVKHNVVSTRQPLEVIIETKNNYLTVNNRIQEKKVKPPSTGTGLYNLNQRYIYLCKKEININRSGTHFSVSLPLLGQ</sequence>
<dbReference type="OrthoDB" id="9809908at2"/>
<feature type="transmembrane region" description="Helical" evidence="1">
    <location>
        <begin position="92"/>
        <end position="109"/>
    </location>
</feature>
<dbReference type="GO" id="GO:0016020">
    <property type="term" value="C:membrane"/>
    <property type="evidence" value="ECO:0007669"/>
    <property type="project" value="InterPro"/>
</dbReference>
<dbReference type="InterPro" id="IPR050640">
    <property type="entry name" value="Bact_2-comp_sensor_kinase"/>
</dbReference>
<evidence type="ECO:0000259" key="2">
    <source>
        <dbReference type="Pfam" id="PF06580"/>
    </source>
</evidence>
<dbReference type="Pfam" id="PF06580">
    <property type="entry name" value="His_kinase"/>
    <property type="match status" value="1"/>
</dbReference>
<dbReference type="PANTHER" id="PTHR34220">
    <property type="entry name" value="SENSOR HISTIDINE KINASE YPDA"/>
    <property type="match status" value="1"/>
</dbReference>
<keyword evidence="1" id="KW-0472">Membrane</keyword>
<dbReference type="EMBL" id="STFF01000002">
    <property type="protein sequence ID" value="THU39848.1"/>
    <property type="molecule type" value="Genomic_DNA"/>
</dbReference>
<organism evidence="3 4">
    <name type="scientific">Niastella caeni</name>
    <dbReference type="NCBI Taxonomy" id="2569763"/>
    <lineage>
        <taxon>Bacteria</taxon>
        <taxon>Pseudomonadati</taxon>
        <taxon>Bacteroidota</taxon>
        <taxon>Chitinophagia</taxon>
        <taxon>Chitinophagales</taxon>
        <taxon>Chitinophagaceae</taxon>
        <taxon>Niastella</taxon>
    </lineage>
</organism>
<dbReference type="Proteomes" id="UP000306918">
    <property type="component" value="Unassembled WGS sequence"/>
</dbReference>
<keyword evidence="1" id="KW-0812">Transmembrane</keyword>
<dbReference type="InterPro" id="IPR010559">
    <property type="entry name" value="Sig_transdc_His_kin_internal"/>
</dbReference>
<feature type="domain" description="Signal transduction histidine kinase internal region" evidence="2">
    <location>
        <begin position="174"/>
        <end position="247"/>
    </location>
</feature>
<evidence type="ECO:0000313" key="4">
    <source>
        <dbReference type="Proteomes" id="UP000306918"/>
    </source>
</evidence>
<dbReference type="GO" id="GO:0000155">
    <property type="term" value="F:phosphorelay sensor kinase activity"/>
    <property type="evidence" value="ECO:0007669"/>
    <property type="project" value="InterPro"/>
</dbReference>
<proteinExistence type="predicted"/>
<keyword evidence="1" id="KW-1133">Transmembrane helix</keyword>
<feature type="transmembrane region" description="Helical" evidence="1">
    <location>
        <begin position="51"/>
        <end position="71"/>
    </location>
</feature>
<protein>
    <recommendedName>
        <fullName evidence="2">Signal transduction histidine kinase internal region domain-containing protein</fullName>
    </recommendedName>
</protein>
<name>A0A4S8HVX5_9BACT</name>
<keyword evidence="4" id="KW-1185">Reference proteome</keyword>
<feature type="transmembrane region" description="Helical" evidence="1">
    <location>
        <begin position="129"/>
        <end position="152"/>
    </location>
</feature>
<evidence type="ECO:0000313" key="3">
    <source>
        <dbReference type="EMBL" id="THU39848.1"/>
    </source>
</evidence>
<gene>
    <name evidence="3" type="ORF">FAM09_08095</name>
</gene>
<accession>A0A4S8HVX5</accession>
<reference evidence="3 4" key="1">
    <citation type="submission" date="2019-04" db="EMBL/GenBank/DDBJ databases">
        <title>Niastella caeni sp. nov., isolated from activated sludge.</title>
        <authorList>
            <person name="Sheng M."/>
        </authorList>
    </citation>
    <scope>NUCLEOTIDE SEQUENCE [LARGE SCALE GENOMIC DNA]</scope>
    <source>
        <strain evidence="3 4">HX-2-15</strain>
    </source>
</reference>
<comment type="caution">
    <text evidence="3">The sequence shown here is derived from an EMBL/GenBank/DDBJ whole genome shotgun (WGS) entry which is preliminary data.</text>
</comment>
<dbReference type="AlphaFoldDB" id="A0A4S8HVX5"/>
<evidence type="ECO:0000256" key="1">
    <source>
        <dbReference type="SAM" id="Phobius"/>
    </source>
</evidence>